<name>A0A9N9EKY0_9GLOM</name>
<evidence type="ECO:0000313" key="1">
    <source>
        <dbReference type="EMBL" id="CAG8679579.1"/>
    </source>
</evidence>
<keyword evidence="2" id="KW-1185">Reference proteome</keyword>
<comment type="caution">
    <text evidence="1">The sequence shown here is derived from an EMBL/GenBank/DDBJ whole genome shotgun (WGS) entry which is preliminary data.</text>
</comment>
<dbReference type="AlphaFoldDB" id="A0A9N9EKY0"/>
<accession>A0A9N9EKY0</accession>
<dbReference type="OrthoDB" id="2358710at2759"/>
<sequence length="73" mass="8544">MSLNGDDDEKKFRKKIRKPSFKYARQFSDTLIGAHMGKADVILNKPIIVGASVLGLSKLHMYRFWYDYVKDKY</sequence>
<organism evidence="1 2">
    <name type="scientific">Paraglomus brasilianum</name>
    <dbReference type="NCBI Taxonomy" id="144538"/>
    <lineage>
        <taxon>Eukaryota</taxon>
        <taxon>Fungi</taxon>
        <taxon>Fungi incertae sedis</taxon>
        <taxon>Mucoromycota</taxon>
        <taxon>Glomeromycotina</taxon>
        <taxon>Glomeromycetes</taxon>
        <taxon>Paraglomerales</taxon>
        <taxon>Paraglomeraceae</taxon>
        <taxon>Paraglomus</taxon>
    </lineage>
</organism>
<gene>
    <name evidence="1" type="ORF">PBRASI_LOCUS11731</name>
</gene>
<reference evidence="1" key="1">
    <citation type="submission" date="2021-06" db="EMBL/GenBank/DDBJ databases">
        <authorList>
            <person name="Kallberg Y."/>
            <person name="Tangrot J."/>
            <person name="Rosling A."/>
        </authorList>
    </citation>
    <scope>NUCLEOTIDE SEQUENCE</scope>
    <source>
        <strain evidence="1">BR232B</strain>
    </source>
</reference>
<feature type="non-terminal residue" evidence="1">
    <location>
        <position position="73"/>
    </location>
</feature>
<dbReference type="Proteomes" id="UP000789739">
    <property type="component" value="Unassembled WGS sequence"/>
</dbReference>
<protein>
    <submittedName>
        <fullName evidence="1">1381_t:CDS:1</fullName>
    </submittedName>
</protein>
<dbReference type="EMBL" id="CAJVPI010006624">
    <property type="protein sequence ID" value="CAG8679579.1"/>
    <property type="molecule type" value="Genomic_DNA"/>
</dbReference>
<evidence type="ECO:0000313" key="2">
    <source>
        <dbReference type="Proteomes" id="UP000789739"/>
    </source>
</evidence>
<proteinExistence type="predicted"/>